<keyword evidence="1" id="KW-1133">Transmembrane helix</keyword>
<feature type="transmembrane region" description="Helical" evidence="1">
    <location>
        <begin position="1276"/>
        <end position="1308"/>
    </location>
</feature>
<dbReference type="SUPFAM" id="SSF52058">
    <property type="entry name" value="L domain-like"/>
    <property type="match status" value="1"/>
</dbReference>
<sequence>MRLDGLQGLSVVKDQVTVGHNNELVSIAGLASLRKAGYVSIYTNRQLRSLHGLEKLEEITGAEADGASLYVATMEELQSIGALHSLSGALPGSLEVFSLPKLGSLQLAGLSAAQSLKLQLLGDAVDFCLSEQERQALRALSTEGFVLDARWDNGCVPCTGGCAVCDRRVGRCRCPLGRSGDCTQRAPRVALRGAQRCVRPRHSEGSSNICTVCGDLEADEYDADLPAPTAFHLTELNSTGLLADARQVVVWESVRRGQICVNLTITASSSYQGSEFISFGLSYDHAMPDCIINDTLKEVTVHPEPVFPWCLDSGDCLGTAGALLLEVAEPAKGRAAFAQEEASFTENSLGALVLERLEGDYTTLTALVEVKNGTAQAGIHYVLSSVVVSWPHGDASPKAIPLRFPDNNVYEDELELVLQMRDADTGEPFPSLCVLRLSDDGDGGVLGFGAAERWAAERRGAEGACLAEVRRHGRSGEATATLELTTCTREMATPGRDFAFTPGPALVWQDGQDGAQCALQFSAFHSGPARLDIYEDADTEPNEAICFRLAAGGSAVVTSQSSANFSSSFTLVLQDLGISGGPQLAPCLRGRPCRLALGLEAPTVALAAQCEASACAGAAMNLSDGVAYWDLLLHPPGRYLVCHCTDLRAVASVEIQGPQEAHQITCFLGQACQIPKLSGTGLLANDRLSLQHSCGDALEPLQAALVAIDQGSAYAFGGRLAGDPGVFNLCWCRPSSNITCDSAVDFSAPAGFFKSEGPYRELFVCEVNASCRVQLRGVGLRPGDRLAAMETCDGGALKMFIRSGEESSSAISADGSSYDFGLVREGQLPYELDLCWCRGGCEAVVPAGRLRLRCARNFFWPAGTSGAAQGRGSCAPCAEHQKTLAAASLGSAACICKEEKDGWAFQETNEACGCRDGFFWSARNRSCQPCSGGQSCLWQGAFARSLAPPALLPGFWAEEPAPEFAGHSVYRCFNRRTCPFSNGTCAIGREGRGCGLCQQGFFGRHDGPCESCGPSSLEERRWSFVALALPGSLGLSVVAQLIFGRQGSQKGKGLLALRSLRSSLSQSFQYLQLLSIVSFFEVRWPSLLEQLWNALRSLFVPLRLSTGCLLEEPSARSELMARLLLPFGVVVVALQLPWLSRLLQKLLARDIQLAVREVLKMLVWLGCLFFSTLIHNGFLLFSCAKGPNDVSTVVIFPHLRCPPGPDKEWLELLPFAVAYNAFFGVGLTLAVMFAAKKSVFHLVQSNFQERGPWSFLAIDFRDTFMWWPSLKLAKDLAINIIAAICINFGSFQLLGTAFISGFYAYACLTRHPFQDCLNNGLEIWCSLSVMILCLFTAGMGLASDIREAAVEMMLEEDVASFRWQGILAFQVFSLTGACSFMLLQVLLAVPGMDRRIPRFIRPYLPDELEEMRLTLASMDPQLILNFDASDLNFLEQLLSASRATVGRSQQLKLARWRSVTPGRQLMSVYHKGGINELRKA</sequence>
<dbReference type="Proteomes" id="UP001178507">
    <property type="component" value="Unassembled WGS sequence"/>
</dbReference>
<comment type="caution">
    <text evidence="2">The sequence shown here is derived from an EMBL/GenBank/DDBJ whole genome shotgun (WGS) entry which is preliminary data.</text>
</comment>
<accession>A0AA36HVB6</accession>
<feature type="transmembrane region" description="Helical" evidence="1">
    <location>
        <begin position="1119"/>
        <end position="1140"/>
    </location>
</feature>
<evidence type="ECO:0000313" key="2">
    <source>
        <dbReference type="EMBL" id="CAJ1375756.1"/>
    </source>
</evidence>
<feature type="transmembrane region" description="Helical" evidence="1">
    <location>
        <begin position="1363"/>
        <end position="1389"/>
    </location>
</feature>
<dbReference type="EMBL" id="CAUJNA010000337">
    <property type="protein sequence ID" value="CAJ1375756.1"/>
    <property type="molecule type" value="Genomic_DNA"/>
</dbReference>
<keyword evidence="1" id="KW-0472">Membrane</keyword>
<feature type="transmembrane region" description="Helical" evidence="1">
    <location>
        <begin position="1161"/>
        <end position="1181"/>
    </location>
</feature>
<gene>
    <name evidence="2" type="ORF">EVOR1521_LOCUS4964</name>
</gene>
<dbReference type="InterPro" id="IPR038081">
    <property type="entry name" value="CalX-like_sf"/>
</dbReference>
<keyword evidence="3" id="KW-1185">Reference proteome</keyword>
<keyword evidence="1" id="KW-0812">Transmembrane</keyword>
<feature type="transmembrane region" description="Helical" evidence="1">
    <location>
        <begin position="1320"/>
        <end position="1343"/>
    </location>
</feature>
<dbReference type="Gene3D" id="2.60.40.2030">
    <property type="match status" value="1"/>
</dbReference>
<feature type="transmembrane region" description="Helical" evidence="1">
    <location>
        <begin position="1212"/>
        <end position="1233"/>
    </location>
</feature>
<dbReference type="Gene3D" id="3.80.20.20">
    <property type="entry name" value="Receptor L-domain"/>
    <property type="match status" value="1"/>
</dbReference>
<reference evidence="2" key="1">
    <citation type="submission" date="2023-08" db="EMBL/GenBank/DDBJ databases">
        <authorList>
            <person name="Chen Y."/>
            <person name="Shah S."/>
            <person name="Dougan E. K."/>
            <person name="Thang M."/>
            <person name="Chan C."/>
        </authorList>
    </citation>
    <scope>NUCLEOTIDE SEQUENCE</scope>
</reference>
<evidence type="ECO:0000313" key="3">
    <source>
        <dbReference type="Proteomes" id="UP001178507"/>
    </source>
</evidence>
<dbReference type="PANTHER" id="PTHR11319:SF35">
    <property type="entry name" value="OUTER MEMBRANE PROTEIN PMPC-RELATED"/>
    <property type="match status" value="1"/>
</dbReference>
<evidence type="ECO:0000256" key="1">
    <source>
        <dbReference type="SAM" id="Phobius"/>
    </source>
</evidence>
<proteinExistence type="predicted"/>
<dbReference type="InterPro" id="IPR036941">
    <property type="entry name" value="Rcpt_L-dom_sf"/>
</dbReference>
<dbReference type="PANTHER" id="PTHR11319">
    <property type="entry name" value="G PROTEIN-COUPLED RECEPTOR-RELATED"/>
    <property type="match status" value="1"/>
</dbReference>
<dbReference type="SUPFAM" id="SSF141072">
    <property type="entry name" value="CalX-like"/>
    <property type="match status" value="1"/>
</dbReference>
<name>A0AA36HVB6_9DINO</name>
<protein>
    <submittedName>
        <fullName evidence="2">Uncharacterized protein</fullName>
    </submittedName>
</protein>
<organism evidence="2 3">
    <name type="scientific">Effrenium voratum</name>
    <dbReference type="NCBI Taxonomy" id="2562239"/>
    <lineage>
        <taxon>Eukaryota</taxon>
        <taxon>Sar</taxon>
        <taxon>Alveolata</taxon>
        <taxon>Dinophyceae</taxon>
        <taxon>Suessiales</taxon>
        <taxon>Symbiodiniaceae</taxon>
        <taxon>Effrenium</taxon>
    </lineage>
</organism>